<keyword evidence="2 4" id="KW-0808">Transferase</keyword>
<dbReference type="Gene3D" id="3.40.50.2000">
    <property type="entry name" value="Glycogen Phosphorylase B"/>
    <property type="match status" value="2"/>
</dbReference>
<evidence type="ECO:0000259" key="3">
    <source>
        <dbReference type="Pfam" id="PF13439"/>
    </source>
</evidence>
<evidence type="ECO:0000256" key="1">
    <source>
        <dbReference type="ARBA" id="ARBA00022676"/>
    </source>
</evidence>
<dbReference type="RefSeq" id="WP_171469275.1">
    <property type="nucleotide sequence ID" value="NZ_CP053452.2"/>
</dbReference>
<reference evidence="5" key="1">
    <citation type="submission" date="2020-05" db="EMBL/GenBank/DDBJ databases">
        <title>Frigoriglobus tundricola gen. nov., sp. nov., a psychrotolerant cellulolytic planctomycete of the family Gemmataceae with two divergent copies of 16S rRNA gene.</title>
        <authorList>
            <person name="Kulichevskaya I.S."/>
            <person name="Ivanova A.A."/>
            <person name="Naumoff D.G."/>
            <person name="Beletsky A.V."/>
            <person name="Rijpstra W.I.C."/>
            <person name="Sinninghe Damste J.S."/>
            <person name="Mardanov A.V."/>
            <person name="Ravin N.V."/>
            <person name="Dedysh S.N."/>
        </authorList>
    </citation>
    <scope>NUCLEOTIDE SEQUENCE [LARGE SCALE GENOMIC DNA]</scope>
    <source>
        <strain evidence="5">PL17</strain>
    </source>
</reference>
<name>A0A6M5YHG3_9BACT</name>
<keyword evidence="5" id="KW-1185">Reference proteome</keyword>
<dbReference type="InterPro" id="IPR028098">
    <property type="entry name" value="Glyco_trans_4-like_N"/>
</dbReference>
<dbReference type="Pfam" id="PF13439">
    <property type="entry name" value="Glyco_transf_4"/>
    <property type="match status" value="1"/>
</dbReference>
<gene>
    <name evidence="4" type="ORF">FTUN_0482</name>
</gene>
<dbReference type="Proteomes" id="UP000503447">
    <property type="component" value="Chromosome"/>
</dbReference>
<accession>A0A6M5YHG3</accession>
<dbReference type="GO" id="GO:0016757">
    <property type="term" value="F:glycosyltransferase activity"/>
    <property type="evidence" value="ECO:0007669"/>
    <property type="project" value="UniProtKB-KW"/>
</dbReference>
<proteinExistence type="predicted"/>
<dbReference type="EMBL" id="CP053452">
    <property type="protein sequence ID" value="QJW92984.1"/>
    <property type="molecule type" value="Genomic_DNA"/>
</dbReference>
<dbReference type="CDD" id="cd03801">
    <property type="entry name" value="GT4_PimA-like"/>
    <property type="match status" value="1"/>
</dbReference>
<dbReference type="PANTHER" id="PTHR12526">
    <property type="entry name" value="GLYCOSYLTRANSFERASE"/>
    <property type="match status" value="1"/>
</dbReference>
<dbReference type="PANTHER" id="PTHR12526:SF510">
    <property type="entry name" value="D-INOSITOL 3-PHOSPHATE GLYCOSYLTRANSFERASE"/>
    <property type="match status" value="1"/>
</dbReference>
<dbReference type="SUPFAM" id="SSF53756">
    <property type="entry name" value="UDP-Glycosyltransferase/glycogen phosphorylase"/>
    <property type="match status" value="1"/>
</dbReference>
<keyword evidence="1" id="KW-0328">Glycosyltransferase</keyword>
<dbReference type="KEGG" id="ftj:FTUN_0482"/>
<evidence type="ECO:0000313" key="4">
    <source>
        <dbReference type="EMBL" id="QJW92984.1"/>
    </source>
</evidence>
<protein>
    <submittedName>
        <fullName evidence="4">GT4 family glycosyltransferase</fullName>
    </submittedName>
</protein>
<dbReference type="AlphaFoldDB" id="A0A6M5YHG3"/>
<sequence length="389" mass="43886">MDIALCYESVLPARGGAETYIGDLARRLARDGHAVHLYATRWDATALPAATHYHRIDVPSGPRFLRPWRFAAACEAALRTRTHDVSIGFDKTWGQDVLYPQGGLHAASAAHNRLKFANGFERGIADLGKWFDPAAWSFARLERKQYLGPTRPLVVVNSFMVRKHFEQFYGVPPEAVRVVRSAIDPMRFAADDRLKRRHEERGRWMVFPEETVGLFVAMNYRLKGLSPLLHALARVPRDRPFKLAVVGHPKYGRYLKQAERLGVADRVRFLGHRADPKDCYFAADFLVHPTFYDPCSLVALEALACGLPVVTTRYNGASELLTPPNDGVVIDDPHDAPALAAAMYRFTDRSYRAEASSCARQTGTRWTFEHHYRALIDVFGEARKIKRAA</sequence>
<dbReference type="Pfam" id="PF13692">
    <property type="entry name" value="Glyco_trans_1_4"/>
    <property type="match status" value="1"/>
</dbReference>
<feature type="domain" description="Glycosyltransferase subfamily 4-like N-terminal" evidence="3">
    <location>
        <begin position="15"/>
        <end position="185"/>
    </location>
</feature>
<evidence type="ECO:0000313" key="5">
    <source>
        <dbReference type="Proteomes" id="UP000503447"/>
    </source>
</evidence>
<organism evidence="4 5">
    <name type="scientific">Frigoriglobus tundricola</name>
    <dbReference type="NCBI Taxonomy" id="2774151"/>
    <lineage>
        <taxon>Bacteria</taxon>
        <taxon>Pseudomonadati</taxon>
        <taxon>Planctomycetota</taxon>
        <taxon>Planctomycetia</taxon>
        <taxon>Gemmatales</taxon>
        <taxon>Gemmataceae</taxon>
        <taxon>Frigoriglobus</taxon>
    </lineage>
</organism>
<evidence type="ECO:0000256" key="2">
    <source>
        <dbReference type="ARBA" id="ARBA00022679"/>
    </source>
</evidence>